<dbReference type="GO" id="GO:0006574">
    <property type="term" value="P:L-valine catabolic process"/>
    <property type="evidence" value="ECO:0007669"/>
    <property type="project" value="UniProtKB-UniPathway"/>
</dbReference>
<comment type="similarity">
    <text evidence="2">Belongs to the enoyl-CoA hydratase/isomerase family.</text>
</comment>
<evidence type="ECO:0000256" key="4">
    <source>
        <dbReference type="ARBA" id="ARBA00016714"/>
    </source>
</evidence>
<evidence type="ECO:0000256" key="2">
    <source>
        <dbReference type="ARBA" id="ARBA00005254"/>
    </source>
</evidence>
<keyword evidence="5" id="KW-0378">Hydrolase</keyword>
<proteinExistence type="inferred from homology"/>
<reference evidence="10" key="1">
    <citation type="submission" date="2025-08" db="UniProtKB">
        <authorList>
            <consortium name="RefSeq"/>
        </authorList>
    </citation>
    <scope>IDENTIFICATION</scope>
</reference>
<dbReference type="SUPFAM" id="SSF52096">
    <property type="entry name" value="ClpP/crotonase"/>
    <property type="match status" value="1"/>
</dbReference>
<dbReference type="KEGG" id="dci:103517745"/>
<evidence type="ECO:0000256" key="5">
    <source>
        <dbReference type="ARBA" id="ARBA00022801"/>
    </source>
</evidence>
<feature type="domain" description="Enoyl-CoA hydratase/isomerase" evidence="8">
    <location>
        <begin position="1"/>
        <end position="78"/>
    </location>
</feature>
<dbReference type="InterPro" id="IPR029045">
    <property type="entry name" value="ClpP/crotonase-like_dom_sf"/>
</dbReference>
<dbReference type="Pfam" id="PF16113">
    <property type="entry name" value="ECH_2"/>
    <property type="match status" value="1"/>
</dbReference>
<evidence type="ECO:0000256" key="1">
    <source>
        <dbReference type="ARBA" id="ARBA00001709"/>
    </source>
</evidence>
<organism evidence="9 10">
    <name type="scientific">Diaphorina citri</name>
    <name type="common">Asian citrus psyllid</name>
    <dbReference type="NCBI Taxonomy" id="121845"/>
    <lineage>
        <taxon>Eukaryota</taxon>
        <taxon>Metazoa</taxon>
        <taxon>Ecdysozoa</taxon>
        <taxon>Arthropoda</taxon>
        <taxon>Hexapoda</taxon>
        <taxon>Insecta</taxon>
        <taxon>Pterygota</taxon>
        <taxon>Neoptera</taxon>
        <taxon>Paraneoptera</taxon>
        <taxon>Hemiptera</taxon>
        <taxon>Sternorrhyncha</taxon>
        <taxon>Psylloidea</taxon>
        <taxon>Psyllidae</taxon>
        <taxon>Diaphorininae</taxon>
        <taxon>Diaphorina</taxon>
    </lineage>
</organism>
<accession>A0A1S3DG93</accession>
<dbReference type="PANTHER" id="PTHR43176">
    <property type="entry name" value="3-HYDROXYISOBUTYRYL-COA HYDROLASE-RELATED"/>
    <property type="match status" value="1"/>
</dbReference>
<dbReference type="GO" id="GO:0005739">
    <property type="term" value="C:mitochondrion"/>
    <property type="evidence" value="ECO:0007669"/>
    <property type="project" value="TreeGrafter"/>
</dbReference>
<protein>
    <recommendedName>
        <fullName evidence="4">3-hydroxyisobutyryl-CoA hydrolase, mitochondrial</fullName>
        <ecNumber evidence="3">3.1.2.4</ecNumber>
    </recommendedName>
    <alternativeName>
        <fullName evidence="7">3-hydroxyisobutyryl-coenzyme A hydrolase</fullName>
    </alternativeName>
</protein>
<dbReference type="UniPathway" id="UPA00362"/>
<dbReference type="AlphaFoldDB" id="A0A1S3DG93"/>
<evidence type="ECO:0000256" key="6">
    <source>
        <dbReference type="ARBA" id="ARBA00024871"/>
    </source>
</evidence>
<dbReference type="OMA" id="CTTILSK"/>
<keyword evidence="9" id="KW-1185">Reference proteome</keyword>
<dbReference type="Gene3D" id="3.90.226.10">
    <property type="entry name" value="2-enoyl-CoA Hydratase, Chain A, domain 1"/>
    <property type="match status" value="1"/>
</dbReference>
<evidence type="ECO:0000313" key="9">
    <source>
        <dbReference type="Proteomes" id="UP000079169"/>
    </source>
</evidence>
<evidence type="ECO:0000256" key="3">
    <source>
        <dbReference type="ARBA" id="ARBA00011915"/>
    </source>
</evidence>
<dbReference type="Proteomes" id="UP000079169">
    <property type="component" value="Unplaced"/>
</dbReference>
<evidence type="ECO:0000256" key="7">
    <source>
        <dbReference type="ARBA" id="ARBA00031181"/>
    </source>
</evidence>
<gene>
    <name evidence="10" type="primary">LOC103517745</name>
</gene>
<evidence type="ECO:0000259" key="8">
    <source>
        <dbReference type="Pfam" id="PF16113"/>
    </source>
</evidence>
<dbReference type="InterPro" id="IPR032259">
    <property type="entry name" value="HIBYL-CoA-H"/>
</dbReference>
<comment type="catalytic activity">
    <reaction evidence="1">
        <text>3-hydroxy-2-methylpropanoyl-CoA + H2O = 3-hydroxy-2-methylpropanoate + CoA + H(+)</text>
        <dbReference type="Rhea" id="RHEA:20888"/>
        <dbReference type="ChEBI" id="CHEBI:11805"/>
        <dbReference type="ChEBI" id="CHEBI:15377"/>
        <dbReference type="ChEBI" id="CHEBI:15378"/>
        <dbReference type="ChEBI" id="CHEBI:57287"/>
        <dbReference type="ChEBI" id="CHEBI:57340"/>
        <dbReference type="EC" id="3.1.2.4"/>
    </reaction>
</comment>
<dbReference type="InterPro" id="IPR045004">
    <property type="entry name" value="ECH_dom"/>
</dbReference>
<name>A0A1S3DG93_DIACI</name>
<dbReference type="GeneID" id="103517745"/>
<evidence type="ECO:0000313" key="10">
    <source>
        <dbReference type="RefSeq" id="XP_008481013.1"/>
    </source>
</evidence>
<dbReference type="GO" id="GO:0003860">
    <property type="term" value="F:3-hydroxyisobutyryl-CoA hydrolase activity"/>
    <property type="evidence" value="ECO:0007669"/>
    <property type="project" value="UniProtKB-EC"/>
</dbReference>
<dbReference type="STRING" id="121845.A0A1S3DG93"/>
<dbReference type="RefSeq" id="XP_008481013.1">
    <property type="nucleotide sequence ID" value="XM_008482791.3"/>
</dbReference>
<dbReference type="PANTHER" id="PTHR43176:SF3">
    <property type="entry name" value="3-HYDROXYISOBUTYRYL-COA HYDROLASE, MITOCHONDRIAL"/>
    <property type="match status" value="1"/>
</dbReference>
<comment type="function">
    <text evidence="6">Hydrolyzes 3-hydroxyisobutyryl-CoA (HIBYL-CoA), a saline catabolite. Has high activity toward isobutyryl-CoA. Could be an isobutyryl-CoA dehydrogenase that functions in valine catabolism. Also hydrolyzes 3-hydroxypropanoyl-CoA.</text>
</comment>
<sequence length="90" mass="10202">MSPISMKITHKQLQLGAGKSLTECLKMEYRLACAAVDAKSSPDFYEGVRALLIDKDKSPKWNPPRLEQVTSYMVDQCFEEDPNVEITLDH</sequence>
<dbReference type="EC" id="3.1.2.4" evidence="3"/>
<dbReference type="PaxDb" id="121845-A0A1S3DG93"/>